<dbReference type="Pfam" id="PF14080">
    <property type="entry name" value="DUF4261"/>
    <property type="match status" value="1"/>
</dbReference>
<dbReference type="Proteomes" id="UP000248148">
    <property type="component" value="Unassembled WGS sequence"/>
</dbReference>
<evidence type="ECO:0000313" key="3">
    <source>
        <dbReference type="Proteomes" id="UP000248148"/>
    </source>
</evidence>
<accession>A0A318TF42</accession>
<dbReference type="EMBL" id="QJTI01000017">
    <property type="protein sequence ID" value="PYF01798.1"/>
    <property type="molecule type" value="Genomic_DNA"/>
</dbReference>
<protein>
    <submittedName>
        <fullName evidence="2">Uncharacterized protein DUF4261</fullName>
    </submittedName>
</protein>
<reference evidence="2 3" key="1">
    <citation type="submission" date="2018-06" db="EMBL/GenBank/DDBJ databases">
        <title>Genomic Encyclopedia of Archaeal and Bacterial Type Strains, Phase II (KMG-II): from individual species to whole genera.</title>
        <authorList>
            <person name="Goeker M."/>
        </authorList>
    </citation>
    <scope>NUCLEOTIDE SEQUENCE [LARGE SCALE GENOMIC DNA]</scope>
    <source>
        <strain evidence="2 3">JCM 11668</strain>
    </source>
</reference>
<dbReference type="RefSeq" id="WP_110781547.1">
    <property type="nucleotide sequence ID" value="NZ_QJTI01000017.1"/>
</dbReference>
<organism evidence="2 3">
    <name type="scientific">Rhodopseudomonas faecalis</name>
    <dbReference type="NCBI Taxonomy" id="99655"/>
    <lineage>
        <taxon>Bacteria</taxon>
        <taxon>Pseudomonadati</taxon>
        <taxon>Pseudomonadota</taxon>
        <taxon>Alphaproteobacteria</taxon>
        <taxon>Hyphomicrobiales</taxon>
        <taxon>Nitrobacteraceae</taxon>
        <taxon>Rhodopseudomonas</taxon>
    </lineage>
</organism>
<name>A0A318TF42_9BRAD</name>
<dbReference type="AlphaFoldDB" id="A0A318TF42"/>
<comment type="caution">
    <text evidence="2">The sequence shown here is derived from an EMBL/GenBank/DDBJ whole genome shotgun (WGS) entry which is preliminary data.</text>
</comment>
<proteinExistence type="predicted"/>
<sequence length="277" mass="29633">MQDDDPSLLSADLENARFTALVALPAQARLAEMRLVEEIKNLFPRSTASIGVVRSDGIDQPSLVFPWGDMLVAIVALPFSIPAETVRAALGNELIWNGAADAFSRSKAHLLVSVMGLGKDFEISRLKAFRLTVTVAALCGLGNALGVFWTASESVIEPGRFVRVAREANETTPPADLWISPRFFPGFVSADHLVCRTSGLIPFAGRELECGPVSLNPGDLAGLVLGIARYIVHSGAKFEDGASISDGGNPIGTIRYEVSRFDGVDTQVLKLQLAERG</sequence>
<feature type="domain" description="DUF4261" evidence="1">
    <location>
        <begin position="196"/>
        <end position="263"/>
    </location>
</feature>
<keyword evidence="3" id="KW-1185">Reference proteome</keyword>
<evidence type="ECO:0000259" key="1">
    <source>
        <dbReference type="Pfam" id="PF14080"/>
    </source>
</evidence>
<evidence type="ECO:0000313" key="2">
    <source>
        <dbReference type="EMBL" id="PYF01798.1"/>
    </source>
</evidence>
<gene>
    <name evidence="2" type="ORF">BJ122_11721</name>
</gene>
<dbReference type="InterPro" id="IPR025357">
    <property type="entry name" value="DUF4261"/>
</dbReference>